<dbReference type="InterPro" id="IPR000673">
    <property type="entry name" value="Sig_transdc_resp-reg_Me-estase"/>
</dbReference>
<dbReference type="GO" id="GO:0000156">
    <property type="term" value="F:phosphorelay response regulator activity"/>
    <property type="evidence" value="ECO:0007669"/>
    <property type="project" value="InterPro"/>
</dbReference>
<dbReference type="GO" id="GO:0006935">
    <property type="term" value="P:chemotaxis"/>
    <property type="evidence" value="ECO:0007669"/>
    <property type="project" value="InterPro"/>
</dbReference>
<organism evidence="2 3">
    <name type="scientific">Okeania hirsuta</name>
    <dbReference type="NCBI Taxonomy" id="1458930"/>
    <lineage>
        <taxon>Bacteria</taxon>
        <taxon>Bacillati</taxon>
        <taxon>Cyanobacteriota</taxon>
        <taxon>Cyanophyceae</taxon>
        <taxon>Oscillatoriophycideae</taxon>
        <taxon>Oscillatoriales</taxon>
        <taxon>Microcoleaceae</taxon>
        <taxon>Okeania</taxon>
    </lineage>
</organism>
<dbReference type="RefSeq" id="WP_124145250.1">
    <property type="nucleotide sequence ID" value="NZ_CAWOKI010000073.1"/>
</dbReference>
<dbReference type="SUPFAM" id="SSF52738">
    <property type="entry name" value="Methylesterase CheB, C-terminal domain"/>
    <property type="match status" value="1"/>
</dbReference>
<dbReference type="GO" id="GO:0008984">
    <property type="term" value="F:protein-glutamate methylesterase activity"/>
    <property type="evidence" value="ECO:0007669"/>
    <property type="project" value="InterPro"/>
</dbReference>
<dbReference type="Gene3D" id="3.40.50.180">
    <property type="entry name" value="Methylesterase CheB, C-terminal domain"/>
    <property type="match status" value="1"/>
</dbReference>
<dbReference type="OrthoDB" id="9799157at2"/>
<evidence type="ECO:0000313" key="2">
    <source>
        <dbReference type="EMBL" id="RQH32887.1"/>
    </source>
</evidence>
<sequence>MKLQLENQFFVVGLAIFAENLKLLETFFSHLPKQLNIAFIIVVQNQSANFPSHLVQLLKGKTILTVHKIEDGMIINPWTVYIVPEGKYLHLCNVD</sequence>
<dbReference type="Pfam" id="PF01339">
    <property type="entry name" value="CheB_methylest"/>
    <property type="match status" value="1"/>
</dbReference>
<comment type="caution">
    <text evidence="2">The sequence shown here is derived from an EMBL/GenBank/DDBJ whole genome shotgun (WGS) entry which is preliminary data.</text>
</comment>
<feature type="domain" description="CheB-type methylesterase" evidence="1">
    <location>
        <begin position="20"/>
        <end position="91"/>
    </location>
</feature>
<gene>
    <name evidence="2" type="ORF">D5R40_21865</name>
</gene>
<name>A0A3N6PNL6_9CYAN</name>
<proteinExistence type="predicted"/>
<reference evidence="2 3" key="1">
    <citation type="journal article" date="2018" name="ACS Chem. Biol.">
        <title>Ketoreductase domain dysfunction expands chemodiversity: malyngamide biosynthesis in the cyanobacterium Okeania hirsuta.</title>
        <authorList>
            <person name="Moss N.A."/>
            <person name="Leao T."/>
            <person name="Rankin M."/>
            <person name="McCullough T.M."/>
            <person name="Qu P."/>
            <person name="Korobeynikov A."/>
            <person name="Smith J.L."/>
            <person name="Gerwick L."/>
            <person name="Gerwick W.H."/>
        </authorList>
    </citation>
    <scope>NUCLEOTIDE SEQUENCE [LARGE SCALE GENOMIC DNA]</scope>
    <source>
        <strain evidence="2 3">PAB10Feb10-1</strain>
    </source>
</reference>
<dbReference type="AlphaFoldDB" id="A0A3N6PNL6"/>
<dbReference type="GO" id="GO:0005737">
    <property type="term" value="C:cytoplasm"/>
    <property type="evidence" value="ECO:0007669"/>
    <property type="project" value="InterPro"/>
</dbReference>
<evidence type="ECO:0000259" key="1">
    <source>
        <dbReference type="Pfam" id="PF01339"/>
    </source>
</evidence>
<keyword evidence="3" id="KW-1185">Reference proteome</keyword>
<protein>
    <recommendedName>
        <fullName evidence="1">CheB-type methylesterase domain-containing protein</fullName>
    </recommendedName>
</protein>
<dbReference type="EMBL" id="RCBY01000148">
    <property type="protein sequence ID" value="RQH32887.1"/>
    <property type="molecule type" value="Genomic_DNA"/>
</dbReference>
<dbReference type="InterPro" id="IPR035909">
    <property type="entry name" value="CheB_C"/>
</dbReference>
<dbReference type="Proteomes" id="UP000269154">
    <property type="component" value="Unassembled WGS sequence"/>
</dbReference>
<accession>A0A3N6PNL6</accession>
<evidence type="ECO:0000313" key="3">
    <source>
        <dbReference type="Proteomes" id="UP000269154"/>
    </source>
</evidence>